<evidence type="ECO:0000256" key="3">
    <source>
        <dbReference type="ARBA" id="ARBA00022723"/>
    </source>
</evidence>
<keyword evidence="3" id="KW-0479">Metal-binding</keyword>
<dbReference type="GO" id="GO:0000287">
    <property type="term" value="F:magnesium ion binding"/>
    <property type="evidence" value="ECO:0007669"/>
    <property type="project" value="InterPro"/>
</dbReference>
<organism evidence="6 7">
    <name type="scientific">Erythranthe guttata</name>
    <name type="common">Yellow monkey flower</name>
    <name type="synonym">Mimulus guttatus</name>
    <dbReference type="NCBI Taxonomy" id="4155"/>
    <lineage>
        <taxon>Eukaryota</taxon>
        <taxon>Viridiplantae</taxon>
        <taxon>Streptophyta</taxon>
        <taxon>Embryophyta</taxon>
        <taxon>Tracheophyta</taxon>
        <taxon>Spermatophyta</taxon>
        <taxon>Magnoliopsida</taxon>
        <taxon>eudicotyledons</taxon>
        <taxon>Gunneridae</taxon>
        <taxon>Pentapetalae</taxon>
        <taxon>asterids</taxon>
        <taxon>lamiids</taxon>
        <taxon>Lamiales</taxon>
        <taxon>Phrymaceae</taxon>
        <taxon>Erythranthe</taxon>
    </lineage>
</organism>
<dbReference type="EMBL" id="KI632305">
    <property type="protein sequence ID" value="EYU19194.1"/>
    <property type="molecule type" value="Genomic_DNA"/>
</dbReference>
<dbReference type="InterPro" id="IPR008949">
    <property type="entry name" value="Isoprenoid_synthase_dom_sf"/>
</dbReference>
<dbReference type="AlphaFoldDB" id="A0A022PUI0"/>
<dbReference type="SUPFAM" id="SSF48576">
    <property type="entry name" value="Terpenoid synthases"/>
    <property type="match status" value="1"/>
</dbReference>
<dbReference type="InterPro" id="IPR005630">
    <property type="entry name" value="Terpene_synthase_metal-bd"/>
</dbReference>
<keyword evidence="7" id="KW-1185">Reference proteome</keyword>
<evidence type="ECO:0000259" key="5">
    <source>
        <dbReference type="Pfam" id="PF03936"/>
    </source>
</evidence>
<protein>
    <recommendedName>
        <fullName evidence="5">Terpene synthase metal-binding domain-containing protein</fullName>
    </recommendedName>
</protein>
<name>A0A022PUI0_ERYGU</name>
<gene>
    <name evidence="6" type="ORF">MIMGU_mgv1a019469mg</name>
</gene>
<sequence>MKKLMRAYMEGAKWCYSKYMPSTMEEYMKVAIVGAGYMMATTSTLSLVVMEENIVTNEHFDWITSEPLIVRASCTVARLMDDIVGY</sequence>
<keyword evidence="4" id="KW-0456">Lyase</keyword>
<reference evidence="6 7" key="1">
    <citation type="journal article" date="2013" name="Proc. Natl. Acad. Sci. U.S.A.">
        <title>Fine-scale variation in meiotic recombination in Mimulus inferred from population shotgun sequencing.</title>
        <authorList>
            <person name="Hellsten U."/>
            <person name="Wright K.M."/>
            <person name="Jenkins J."/>
            <person name="Shu S."/>
            <person name="Yuan Y."/>
            <person name="Wessler S.R."/>
            <person name="Schmutz J."/>
            <person name="Willis J.H."/>
            <person name="Rokhsar D.S."/>
        </authorList>
    </citation>
    <scope>NUCLEOTIDE SEQUENCE [LARGE SCALE GENOMIC DNA]</scope>
    <source>
        <strain evidence="7">cv. DUN x IM62</strain>
    </source>
</reference>
<accession>A0A022PUI0</accession>
<dbReference type="InterPro" id="IPR050148">
    <property type="entry name" value="Terpene_synthase-like"/>
</dbReference>
<evidence type="ECO:0000313" key="6">
    <source>
        <dbReference type="EMBL" id="EYU19194.1"/>
    </source>
</evidence>
<evidence type="ECO:0000256" key="1">
    <source>
        <dbReference type="ARBA" id="ARBA00001946"/>
    </source>
</evidence>
<dbReference type="PANTHER" id="PTHR31225:SF221">
    <property type="entry name" value="(-)-GERMACRENE D SYNTHASE"/>
    <property type="match status" value="1"/>
</dbReference>
<evidence type="ECO:0000313" key="7">
    <source>
        <dbReference type="Proteomes" id="UP000030748"/>
    </source>
</evidence>
<dbReference type="PANTHER" id="PTHR31225">
    <property type="entry name" value="OS04G0344100 PROTEIN-RELATED"/>
    <property type="match status" value="1"/>
</dbReference>
<evidence type="ECO:0000256" key="4">
    <source>
        <dbReference type="ARBA" id="ARBA00023239"/>
    </source>
</evidence>
<dbReference type="STRING" id="4155.A0A022PUI0"/>
<evidence type="ECO:0000256" key="2">
    <source>
        <dbReference type="ARBA" id="ARBA00004721"/>
    </source>
</evidence>
<dbReference type="Proteomes" id="UP000030748">
    <property type="component" value="Unassembled WGS sequence"/>
</dbReference>
<feature type="non-terminal residue" evidence="6">
    <location>
        <position position="86"/>
    </location>
</feature>
<dbReference type="Pfam" id="PF03936">
    <property type="entry name" value="Terpene_synth_C"/>
    <property type="match status" value="1"/>
</dbReference>
<dbReference type="GO" id="GO:0016114">
    <property type="term" value="P:terpenoid biosynthetic process"/>
    <property type="evidence" value="ECO:0007669"/>
    <property type="project" value="InterPro"/>
</dbReference>
<comment type="pathway">
    <text evidence="2">Secondary metabolite biosynthesis; terpenoid biosynthesis.</text>
</comment>
<feature type="domain" description="Terpene synthase metal-binding" evidence="5">
    <location>
        <begin position="1"/>
        <end position="86"/>
    </location>
</feature>
<comment type="cofactor">
    <cofactor evidence="1">
        <name>Mg(2+)</name>
        <dbReference type="ChEBI" id="CHEBI:18420"/>
    </cofactor>
</comment>
<dbReference type="Gene3D" id="1.10.600.10">
    <property type="entry name" value="Farnesyl Diphosphate Synthase"/>
    <property type="match status" value="1"/>
</dbReference>
<dbReference type="GO" id="GO:0010333">
    <property type="term" value="F:terpene synthase activity"/>
    <property type="evidence" value="ECO:0007669"/>
    <property type="project" value="InterPro"/>
</dbReference>
<proteinExistence type="predicted"/>